<dbReference type="PANTHER" id="PTHR43156:SF2">
    <property type="entry name" value="STAGE II SPORULATION PROTEIN E"/>
    <property type="match status" value="1"/>
</dbReference>
<keyword evidence="9" id="KW-0460">Magnesium</keyword>
<keyword evidence="8" id="KW-0067">ATP-binding</keyword>
<dbReference type="Pfam" id="PF07228">
    <property type="entry name" value="SpoIIE"/>
    <property type="match status" value="1"/>
</dbReference>
<dbReference type="InterPro" id="IPR003594">
    <property type="entry name" value="HATPase_dom"/>
</dbReference>
<dbReference type="SMART" id="SM00331">
    <property type="entry name" value="PP2C_SIG"/>
    <property type="match status" value="1"/>
</dbReference>
<evidence type="ECO:0000256" key="4">
    <source>
        <dbReference type="ARBA" id="ARBA00022723"/>
    </source>
</evidence>
<dbReference type="EC" id="3.1.3.16" evidence="1"/>
<dbReference type="InterPro" id="IPR013767">
    <property type="entry name" value="PAS_fold"/>
</dbReference>
<feature type="region of interest" description="Disordered" evidence="16">
    <location>
        <begin position="1"/>
        <end position="50"/>
    </location>
</feature>
<dbReference type="InterPro" id="IPR035965">
    <property type="entry name" value="PAS-like_dom_sf"/>
</dbReference>
<evidence type="ECO:0000256" key="6">
    <source>
        <dbReference type="ARBA" id="ARBA00022777"/>
    </source>
</evidence>
<evidence type="ECO:0000256" key="11">
    <source>
        <dbReference type="ARBA" id="ARBA00023211"/>
    </source>
</evidence>
<keyword evidence="3" id="KW-0808">Transferase</keyword>
<evidence type="ECO:0000256" key="2">
    <source>
        <dbReference type="ARBA" id="ARBA00022553"/>
    </source>
</evidence>
<feature type="domain" description="PAS" evidence="17">
    <location>
        <begin position="345"/>
        <end position="382"/>
    </location>
</feature>
<feature type="compositionally biased region" description="Low complexity" evidence="16">
    <location>
        <begin position="491"/>
        <end position="514"/>
    </location>
</feature>
<keyword evidence="4" id="KW-0479">Metal-binding</keyword>
<comment type="caution">
    <text evidence="18">The sequence shown here is derived from an EMBL/GenBank/DDBJ whole genome shotgun (WGS) entry which is preliminary data.</text>
</comment>
<keyword evidence="10" id="KW-0904">Protein phosphatase</keyword>
<evidence type="ECO:0000256" key="15">
    <source>
        <dbReference type="ARBA" id="ARBA00081350"/>
    </source>
</evidence>
<evidence type="ECO:0000256" key="3">
    <source>
        <dbReference type="ARBA" id="ARBA00022679"/>
    </source>
</evidence>
<dbReference type="GO" id="GO:0016301">
    <property type="term" value="F:kinase activity"/>
    <property type="evidence" value="ECO:0007669"/>
    <property type="project" value="UniProtKB-KW"/>
</dbReference>
<dbReference type="Pfam" id="PF01590">
    <property type="entry name" value="GAF"/>
    <property type="match status" value="1"/>
</dbReference>
<dbReference type="InterPro" id="IPR036457">
    <property type="entry name" value="PPM-type-like_dom_sf"/>
</dbReference>
<evidence type="ECO:0000256" key="5">
    <source>
        <dbReference type="ARBA" id="ARBA00022741"/>
    </source>
</evidence>
<dbReference type="GO" id="GO:0046872">
    <property type="term" value="F:metal ion binding"/>
    <property type="evidence" value="ECO:0007669"/>
    <property type="project" value="UniProtKB-KW"/>
</dbReference>
<dbReference type="SUPFAM" id="SSF55781">
    <property type="entry name" value="GAF domain-like"/>
    <property type="match status" value="1"/>
</dbReference>
<dbReference type="GO" id="GO:0004722">
    <property type="term" value="F:protein serine/threonine phosphatase activity"/>
    <property type="evidence" value="ECO:0007669"/>
    <property type="project" value="UniProtKB-EC"/>
</dbReference>
<dbReference type="CDD" id="cd00130">
    <property type="entry name" value="PAS"/>
    <property type="match status" value="1"/>
</dbReference>
<evidence type="ECO:0000313" key="18">
    <source>
        <dbReference type="EMBL" id="GGQ51797.1"/>
    </source>
</evidence>
<dbReference type="Pfam" id="PF00989">
    <property type="entry name" value="PAS"/>
    <property type="match status" value="1"/>
</dbReference>
<comment type="function">
    <text evidence="13">Primarily acts as an independent SigF regulator that is sensitive to the osmosensory signal, mediating the cross talk of PknD with the SigF regulon. Possesses both phosphatase and kinase activities. The kinase domain functions as a classic anti-sigma factor-like kinase to phosphorylate the anti-anti-sigma factor domain at the canonical regulatory site, and the phosphatase domain antagonizes this activity.</text>
</comment>
<dbReference type="InterPro" id="IPR001932">
    <property type="entry name" value="PPM-type_phosphatase-like_dom"/>
</dbReference>
<dbReference type="InterPro" id="IPR036890">
    <property type="entry name" value="HATPase_C_sf"/>
</dbReference>
<reference evidence="18" key="1">
    <citation type="journal article" date="2014" name="Int. J. Syst. Evol. Microbiol.">
        <title>Complete genome sequence of Corynebacterium casei LMG S-19264T (=DSM 44701T), isolated from a smear-ripened cheese.</title>
        <authorList>
            <consortium name="US DOE Joint Genome Institute (JGI-PGF)"/>
            <person name="Walter F."/>
            <person name="Albersmeier A."/>
            <person name="Kalinowski J."/>
            <person name="Ruckert C."/>
        </authorList>
    </citation>
    <scope>NUCLEOTIDE SEQUENCE</scope>
    <source>
        <strain evidence="18">JCM 3131</strain>
    </source>
</reference>
<evidence type="ECO:0000256" key="9">
    <source>
        <dbReference type="ARBA" id="ARBA00022842"/>
    </source>
</evidence>
<dbReference type="PROSITE" id="PS50112">
    <property type="entry name" value="PAS"/>
    <property type="match status" value="1"/>
</dbReference>
<dbReference type="Gene3D" id="3.30.450.40">
    <property type="match status" value="1"/>
</dbReference>
<accession>A0A918BA79</accession>
<dbReference type="InterPro" id="IPR000014">
    <property type="entry name" value="PAS"/>
</dbReference>
<dbReference type="SMART" id="SM00091">
    <property type="entry name" value="PAS"/>
    <property type="match status" value="1"/>
</dbReference>
<keyword evidence="19" id="KW-1185">Reference proteome</keyword>
<evidence type="ECO:0000256" key="10">
    <source>
        <dbReference type="ARBA" id="ARBA00022912"/>
    </source>
</evidence>
<keyword evidence="2" id="KW-0597">Phosphoprotein</keyword>
<evidence type="ECO:0000313" key="19">
    <source>
        <dbReference type="Proteomes" id="UP000620156"/>
    </source>
</evidence>
<dbReference type="GO" id="GO:0005524">
    <property type="term" value="F:ATP binding"/>
    <property type="evidence" value="ECO:0007669"/>
    <property type="project" value="UniProtKB-KW"/>
</dbReference>
<dbReference type="SMART" id="SM00065">
    <property type="entry name" value="GAF"/>
    <property type="match status" value="1"/>
</dbReference>
<dbReference type="PANTHER" id="PTHR43156">
    <property type="entry name" value="STAGE II SPORULATION PROTEIN E-RELATED"/>
    <property type="match status" value="1"/>
</dbReference>
<keyword evidence="6" id="KW-0418">Kinase</keyword>
<evidence type="ECO:0000256" key="16">
    <source>
        <dbReference type="SAM" id="MobiDB-lite"/>
    </source>
</evidence>
<dbReference type="Gene3D" id="3.30.565.10">
    <property type="entry name" value="Histidine kinase-like ATPase, C-terminal domain"/>
    <property type="match status" value="1"/>
</dbReference>
<dbReference type="SUPFAM" id="SSF81606">
    <property type="entry name" value="PP2C-like"/>
    <property type="match status" value="1"/>
</dbReference>
<dbReference type="CDD" id="cd16936">
    <property type="entry name" value="HATPase_RsbW-like"/>
    <property type="match status" value="1"/>
</dbReference>
<keyword evidence="7" id="KW-0378">Hydrolase</keyword>
<evidence type="ECO:0000259" key="17">
    <source>
        <dbReference type="PROSITE" id="PS50112"/>
    </source>
</evidence>
<dbReference type="FunFam" id="3.60.40.10:FF:000005">
    <property type="entry name" value="Serine/threonine protein phosphatase"/>
    <property type="match status" value="1"/>
</dbReference>
<dbReference type="InterPro" id="IPR003018">
    <property type="entry name" value="GAF"/>
</dbReference>
<dbReference type="Gene3D" id="3.60.40.10">
    <property type="entry name" value="PPM-type phosphatase domain"/>
    <property type="match status" value="1"/>
</dbReference>
<protein>
    <recommendedName>
        <fullName evidence="1">protein-serine/threonine phosphatase</fullName>
        <ecNumber evidence="1">3.1.3.16</ecNumber>
    </recommendedName>
    <alternativeName>
        <fullName evidence="15">Protein-serine/threonine phosphatase</fullName>
    </alternativeName>
    <alternativeName>
        <fullName evidence="14">Serine/threonine-protein kinase</fullName>
    </alternativeName>
</protein>
<evidence type="ECO:0000256" key="12">
    <source>
        <dbReference type="ARBA" id="ARBA00047761"/>
    </source>
</evidence>
<dbReference type="EMBL" id="BMQK01000003">
    <property type="protein sequence ID" value="GGQ51797.1"/>
    <property type="molecule type" value="Genomic_DNA"/>
</dbReference>
<dbReference type="InterPro" id="IPR052016">
    <property type="entry name" value="Bact_Sigma-Reg"/>
</dbReference>
<dbReference type="GO" id="GO:0006355">
    <property type="term" value="P:regulation of DNA-templated transcription"/>
    <property type="evidence" value="ECO:0007669"/>
    <property type="project" value="InterPro"/>
</dbReference>
<evidence type="ECO:0000256" key="13">
    <source>
        <dbReference type="ARBA" id="ARBA00056274"/>
    </source>
</evidence>
<evidence type="ECO:0000256" key="14">
    <source>
        <dbReference type="ARBA" id="ARBA00075117"/>
    </source>
</evidence>
<sequence>MTCVSPEATRRPGDPAARASRVRRPPGGRVAHTETMDSPDPPGISRRFPARADSAAAARRFVRDAVDGAAAGVGPAARDVAELLAGELVTNAVLHARGECEVRVRTAGGTVDVRVLDDRPDRPVVPWYGHPYAATGWGWTLVERLASRHGVTTDGDRKAVWFELRPEDAPPAPPGSFLPEPRDCPAGNVTLVDLPCALYSASQQHRHALLRELLLAPSAGARLGVRPADLATAHDISALISGRVTQALRAHPSGADMVTVGVSLPPEAMKAVPVLRRVLVRAERAARQELLLSRPSLPQMRAFRDWLFEEITRQLAGEEPTAWTLVPREPSARPSELTPWDTRQVEDSRVPTIAADDANQIIAANRAAADLLGWHADELLGQRITALVPEHLRERHLAAFTSLLLTGEPRILGRSVPLPALHRDGGLLPVRLFIQTQEAADGRTVFVAQLIPRASAPAASPDTAGSGRREPGEEPDEPRPEPAADREAARTEAPGHTAGPRPAAGGARTASAGPGREDAHLTALEGLSLLADTRSALAGTPDLDALVRRVCEVLAGQLADWCVVDLLDEHEQVDRVCVVHHDTEALPPEAYEGRLPPVSEAGRGPLPRVLRGAGPLLLTEIPPPDQATSALDARQLDLFEQLGARSAVVAPLRARREVLGALTVARIGGQRPFTDEDLPLVSDVAAALALGVDNARLYQETLSIAERLQRSLLPALPDTGHLQLAARYAPSSASAQVGGDWYDAFVVPGGDTVLVIGDVTGHDLKAAVAMSALRNMLRGIAVDRQEPPGDVLRRLDLASHTLYRHATATCIYGLVKDDPASGSQTLHYSLAGHLPPLLATREGDTRFLDAAAGLLIGLDPEMPRPTAHAELPPDSTLLLYTDGLIERRGEHLDDAMTRLRRHAAALAREPLHVFCDELLIGLAADSTDDVAVLAVRSTPPS</sequence>
<dbReference type="SUPFAM" id="SSF55785">
    <property type="entry name" value="PYP-like sensor domain (PAS domain)"/>
    <property type="match status" value="1"/>
</dbReference>
<dbReference type="FunFam" id="3.30.450.40:FF:000035">
    <property type="entry name" value="PAS sensor protein"/>
    <property type="match status" value="1"/>
</dbReference>
<dbReference type="Proteomes" id="UP000620156">
    <property type="component" value="Unassembled WGS sequence"/>
</dbReference>
<evidence type="ECO:0000256" key="7">
    <source>
        <dbReference type="ARBA" id="ARBA00022801"/>
    </source>
</evidence>
<evidence type="ECO:0000256" key="1">
    <source>
        <dbReference type="ARBA" id="ARBA00013081"/>
    </source>
</evidence>
<gene>
    <name evidence="18" type="ORF">GCM10010145_21430</name>
</gene>
<dbReference type="SUPFAM" id="SSF55874">
    <property type="entry name" value="ATPase domain of HSP90 chaperone/DNA topoisomerase II/histidine kinase"/>
    <property type="match status" value="1"/>
</dbReference>
<dbReference type="Pfam" id="PF13581">
    <property type="entry name" value="HATPase_c_2"/>
    <property type="match status" value="1"/>
</dbReference>
<feature type="region of interest" description="Disordered" evidence="16">
    <location>
        <begin position="456"/>
        <end position="516"/>
    </location>
</feature>
<proteinExistence type="predicted"/>
<dbReference type="InterPro" id="IPR029016">
    <property type="entry name" value="GAF-like_dom_sf"/>
</dbReference>
<name>A0A918BA79_9ACTN</name>
<organism evidence="18 19">
    <name type="scientific">Streptomyces ruber</name>
    <dbReference type="NCBI Taxonomy" id="83378"/>
    <lineage>
        <taxon>Bacteria</taxon>
        <taxon>Bacillati</taxon>
        <taxon>Actinomycetota</taxon>
        <taxon>Actinomycetes</taxon>
        <taxon>Kitasatosporales</taxon>
        <taxon>Streptomycetaceae</taxon>
        <taxon>Streptomyces</taxon>
    </lineage>
</organism>
<feature type="compositionally biased region" description="Basic and acidic residues" evidence="16">
    <location>
        <begin position="467"/>
        <end position="490"/>
    </location>
</feature>
<keyword evidence="5" id="KW-0547">Nucleotide-binding</keyword>
<reference evidence="18" key="2">
    <citation type="submission" date="2020-09" db="EMBL/GenBank/DDBJ databases">
        <authorList>
            <person name="Sun Q."/>
            <person name="Ohkuma M."/>
        </authorList>
    </citation>
    <scope>NUCLEOTIDE SEQUENCE</scope>
    <source>
        <strain evidence="18">JCM 3131</strain>
    </source>
</reference>
<comment type="catalytic activity">
    <reaction evidence="12">
        <text>O-phospho-L-seryl-[protein] + H2O = L-seryl-[protein] + phosphate</text>
        <dbReference type="Rhea" id="RHEA:20629"/>
        <dbReference type="Rhea" id="RHEA-COMP:9863"/>
        <dbReference type="Rhea" id="RHEA-COMP:11604"/>
        <dbReference type="ChEBI" id="CHEBI:15377"/>
        <dbReference type="ChEBI" id="CHEBI:29999"/>
        <dbReference type="ChEBI" id="CHEBI:43474"/>
        <dbReference type="ChEBI" id="CHEBI:83421"/>
        <dbReference type="EC" id="3.1.3.16"/>
    </reaction>
</comment>
<dbReference type="NCBIfam" id="TIGR00229">
    <property type="entry name" value="sensory_box"/>
    <property type="match status" value="1"/>
</dbReference>
<dbReference type="Gene3D" id="3.30.450.20">
    <property type="entry name" value="PAS domain"/>
    <property type="match status" value="1"/>
</dbReference>
<evidence type="ECO:0000256" key="8">
    <source>
        <dbReference type="ARBA" id="ARBA00022840"/>
    </source>
</evidence>
<keyword evidence="11" id="KW-0464">Manganese</keyword>
<dbReference type="AlphaFoldDB" id="A0A918BA79"/>